<dbReference type="STRING" id="1225476.A1D18_00640"/>
<keyword evidence="4 9" id="KW-0444">Lipid biosynthesis</keyword>
<dbReference type="AlphaFoldDB" id="A0A1J8P8M7"/>
<dbReference type="OrthoDB" id="9811735at2"/>
<keyword evidence="13" id="KW-1185">Reference proteome</keyword>
<evidence type="ECO:0000256" key="6">
    <source>
        <dbReference type="ARBA" id="ARBA00023098"/>
    </source>
</evidence>
<evidence type="ECO:0000256" key="1">
    <source>
        <dbReference type="ARBA" id="ARBA00003761"/>
    </source>
</evidence>
<protein>
    <recommendedName>
        <fullName evidence="3 9">Biotin carboxyl carrier protein of acetyl-CoA carboxylase</fullName>
    </recommendedName>
</protein>
<dbReference type="InterPro" id="IPR001882">
    <property type="entry name" value="Biotin_BS"/>
</dbReference>
<gene>
    <name evidence="12" type="ORF">A1D18_00640</name>
</gene>
<keyword evidence="6 9" id="KW-0443">Lipid metabolism</keyword>
<evidence type="ECO:0000256" key="9">
    <source>
        <dbReference type="RuleBase" id="RU364072"/>
    </source>
</evidence>
<comment type="function">
    <text evidence="1 9">This protein is a component of the acetyl coenzyme A carboxylase complex; first, biotin carboxylase catalyzes the carboxylation of the carrier protein and then the transcarboxylase transfers the carboxyl group to form malonyl-CoA.</text>
</comment>
<dbReference type="SUPFAM" id="SSF51230">
    <property type="entry name" value="Single hybrid motif"/>
    <property type="match status" value="1"/>
</dbReference>
<dbReference type="PROSITE" id="PS50968">
    <property type="entry name" value="BIOTINYL_LIPOYL"/>
    <property type="match status" value="1"/>
</dbReference>
<feature type="domain" description="Lipoyl-binding" evidence="11">
    <location>
        <begin position="70"/>
        <end position="146"/>
    </location>
</feature>
<dbReference type="EMBL" id="LUKY01000027">
    <property type="protein sequence ID" value="OIZ96108.1"/>
    <property type="molecule type" value="Genomic_DNA"/>
</dbReference>
<proteinExistence type="predicted"/>
<sequence>MDSEKINQLIKLLNEHGLTEIEFSEGDQSIRIKRQSSSPARTTRLQPSSAGEIMPPQTASSAFSDVEISGHKVRSPMVGTVYLAPSPDAPPFVSLGQTVKLGEVLCIVEAMKMMNQIEADKAGIIKARLVENGTPVEYNQALFVIE</sequence>
<evidence type="ECO:0000256" key="5">
    <source>
        <dbReference type="ARBA" id="ARBA00022832"/>
    </source>
</evidence>
<feature type="compositionally biased region" description="Polar residues" evidence="10">
    <location>
        <begin position="35"/>
        <end position="49"/>
    </location>
</feature>
<name>A0A1J8P8M7_9COXI</name>
<reference evidence="12 13" key="1">
    <citation type="submission" date="2016-03" db="EMBL/GenBank/DDBJ databases">
        <title>Comparative genomics of Rickettsiella.</title>
        <authorList>
            <person name="Chandler C."/>
            <person name="Wang Y."/>
        </authorList>
    </citation>
    <scope>NUCLEOTIDE SEQUENCE [LARGE SCALE GENOMIC DNA]</scope>
    <source>
        <strain evidence="12 13">RCFS May 2013</strain>
    </source>
</reference>
<dbReference type="Proteomes" id="UP000183924">
    <property type="component" value="Unassembled WGS sequence"/>
</dbReference>
<dbReference type="PANTHER" id="PTHR45266">
    <property type="entry name" value="OXALOACETATE DECARBOXYLASE ALPHA CHAIN"/>
    <property type="match status" value="1"/>
</dbReference>
<feature type="region of interest" description="Disordered" evidence="10">
    <location>
        <begin position="34"/>
        <end position="58"/>
    </location>
</feature>
<evidence type="ECO:0000256" key="3">
    <source>
        <dbReference type="ARBA" id="ARBA00017562"/>
    </source>
</evidence>
<dbReference type="FunFam" id="2.40.50.100:FF:000003">
    <property type="entry name" value="Acetyl-CoA carboxylase biotin carboxyl carrier protein"/>
    <property type="match status" value="1"/>
</dbReference>
<dbReference type="CDD" id="cd06850">
    <property type="entry name" value="biotinyl_domain"/>
    <property type="match status" value="1"/>
</dbReference>
<evidence type="ECO:0000256" key="4">
    <source>
        <dbReference type="ARBA" id="ARBA00022516"/>
    </source>
</evidence>
<keyword evidence="7 9" id="KW-0275">Fatty acid biosynthesis</keyword>
<dbReference type="InterPro" id="IPR050709">
    <property type="entry name" value="Biotin_Carboxyl_Carrier/Decarb"/>
</dbReference>
<dbReference type="UniPathway" id="UPA00094"/>
<evidence type="ECO:0000256" key="2">
    <source>
        <dbReference type="ARBA" id="ARBA00005194"/>
    </source>
</evidence>
<dbReference type="RefSeq" id="WP_071661893.1">
    <property type="nucleotide sequence ID" value="NZ_LUKY01000027.1"/>
</dbReference>
<evidence type="ECO:0000256" key="8">
    <source>
        <dbReference type="ARBA" id="ARBA00023267"/>
    </source>
</evidence>
<accession>A0A1J8P8M7</accession>
<dbReference type="Gene3D" id="2.40.50.100">
    <property type="match status" value="1"/>
</dbReference>
<dbReference type="Pfam" id="PF00364">
    <property type="entry name" value="Biotin_lipoyl"/>
    <property type="match status" value="1"/>
</dbReference>
<dbReference type="PRINTS" id="PR01071">
    <property type="entry name" value="ACOABIOTINCC"/>
</dbReference>
<evidence type="ECO:0000313" key="12">
    <source>
        <dbReference type="EMBL" id="OIZ96108.1"/>
    </source>
</evidence>
<organism evidence="12 13">
    <name type="scientific">Candidatus Rickettsiella isopodorum</name>
    <dbReference type="NCBI Taxonomy" id="1225476"/>
    <lineage>
        <taxon>Bacteria</taxon>
        <taxon>Pseudomonadati</taxon>
        <taxon>Pseudomonadota</taxon>
        <taxon>Gammaproteobacteria</taxon>
        <taxon>Legionellales</taxon>
        <taxon>Coxiellaceae</taxon>
        <taxon>Rickettsiella</taxon>
    </lineage>
</organism>
<evidence type="ECO:0000256" key="10">
    <source>
        <dbReference type="SAM" id="MobiDB-lite"/>
    </source>
</evidence>
<keyword evidence="8 9" id="KW-0092">Biotin</keyword>
<comment type="pathway">
    <text evidence="2 9">Lipid metabolism; fatty acid biosynthesis.</text>
</comment>
<comment type="caution">
    <text evidence="12">The sequence shown here is derived from an EMBL/GenBank/DDBJ whole genome shotgun (WGS) entry which is preliminary data.</text>
</comment>
<dbReference type="PROSITE" id="PS00188">
    <property type="entry name" value="BIOTIN"/>
    <property type="match status" value="1"/>
</dbReference>
<keyword evidence="5 9" id="KW-0276">Fatty acid metabolism</keyword>
<dbReference type="GO" id="GO:0006633">
    <property type="term" value="P:fatty acid biosynthetic process"/>
    <property type="evidence" value="ECO:0007669"/>
    <property type="project" value="UniProtKB-UniPathway"/>
</dbReference>
<dbReference type="InterPro" id="IPR001249">
    <property type="entry name" value="AcCoA_biotinCC"/>
</dbReference>
<evidence type="ECO:0000259" key="11">
    <source>
        <dbReference type="PROSITE" id="PS50968"/>
    </source>
</evidence>
<dbReference type="GO" id="GO:0003989">
    <property type="term" value="F:acetyl-CoA carboxylase activity"/>
    <property type="evidence" value="ECO:0007669"/>
    <property type="project" value="InterPro"/>
</dbReference>
<evidence type="ECO:0000313" key="13">
    <source>
        <dbReference type="Proteomes" id="UP000183924"/>
    </source>
</evidence>
<dbReference type="PANTHER" id="PTHR45266:SF3">
    <property type="entry name" value="OXALOACETATE DECARBOXYLASE ALPHA CHAIN"/>
    <property type="match status" value="1"/>
</dbReference>
<dbReference type="InterPro" id="IPR011053">
    <property type="entry name" value="Single_hybrid_motif"/>
</dbReference>
<dbReference type="GO" id="GO:0009317">
    <property type="term" value="C:acetyl-CoA carboxylase complex"/>
    <property type="evidence" value="ECO:0007669"/>
    <property type="project" value="InterPro"/>
</dbReference>
<evidence type="ECO:0000256" key="7">
    <source>
        <dbReference type="ARBA" id="ARBA00023160"/>
    </source>
</evidence>
<dbReference type="NCBIfam" id="TIGR00531">
    <property type="entry name" value="BCCP"/>
    <property type="match status" value="1"/>
</dbReference>
<dbReference type="InterPro" id="IPR000089">
    <property type="entry name" value="Biotin_lipoyl"/>
</dbReference>